<evidence type="ECO:0000256" key="6">
    <source>
        <dbReference type="ARBA" id="ARBA00022741"/>
    </source>
</evidence>
<evidence type="ECO:0000259" key="13">
    <source>
        <dbReference type="Pfam" id="PF13735"/>
    </source>
</evidence>
<dbReference type="InterPro" id="IPR003607">
    <property type="entry name" value="HD/PDEase_dom"/>
</dbReference>
<dbReference type="CDD" id="cd05398">
    <property type="entry name" value="NT_ClassII-CCAase"/>
    <property type="match status" value="1"/>
</dbReference>
<feature type="domain" description="HD" evidence="11">
    <location>
        <begin position="259"/>
        <end position="324"/>
    </location>
</feature>
<feature type="domain" description="Poly A polymerase head" evidence="10">
    <location>
        <begin position="21"/>
        <end position="140"/>
    </location>
</feature>
<dbReference type="AlphaFoldDB" id="A0A1G1VR68"/>
<keyword evidence="2 9" id="KW-0808">Transferase</keyword>
<proteinExistence type="inferred from homology"/>
<dbReference type="Pfam" id="PF12627">
    <property type="entry name" value="PolyA_pol_RNAbd"/>
    <property type="match status" value="1"/>
</dbReference>
<dbReference type="InterPro" id="IPR032828">
    <property type="entry name" value="PolyA_RNA-bd"/>
</dbReference>
<evidence type="ECO:0000256" key="4">
    <source>
        <dbReference type="ARBA" id="ARBA00022695"/>
    </source>
</evidence>
<comment type="cofactor">
    <cofactor evidence="1">
        <name>Mg(2+)</name>
        <dbReference type="ChEBI" id="CHEBI:18420"/>
    </cofactor>
</comment>
<gene>
    <name evidence="14" type="ORF">A2784_01695</name>
</gene>
<feature type="domain" description="tRNA nucleotidyltransferase/poly(A) polymerase RNA and SrmB- binding" evidence="12">
    <location>
        <begin position="168"/>
        <end position="226"/>
    </location>
</feature>
<keyword evidence="3" id="KW-0819">tRNA processing</keyword>
<evidence type="ECO:0000259" key="10">
    <source>
        <dbReference type="Pfam" id="PF01743"/>
    </source>
</evidence>
<keyword evidence="6" id="KW-0547">Nucleotide-binding</keyword>
<dbReference type="PANTHER" id="PTHR46173:SF1">
    <property type="entry name" value="CCA TRNA NUCLEOTIDYLTRANSFERASE 1, MITOCHONDRIAL"/>
    <property type="match status" value="1"/>
</dbReference>
<dbReference type="Proteomes" id="UP000177324">
    <property type="component" value="Unassembled WGS sequence"/>
</dbReference>
<protein>
    <recommendedName>
        <fullName evidence="16">HD domain-containing protein</fullName>
    </recommendedName>
</protein>
<evidence type="ECO:0000313" key="15">
    <source>
        <dbReference type="Proteomes" id="UP000177324"/>
    </source>
</evidence>
<keyword evidence="8 9" id="KW-0694">RNA-binding</keyword>
<evidence type="ECO:0008006" key="16">
    <source>
        <dbReference type="Google" id="ProtNLM"/>
    </source>
</evidence>
<dbReference type="CDD" id="cd00077">
    <property type="entry name" value="HDc"/>
    <property type="match status" value="1"/>
</dbReference>
<dbReference type="SUPFAM" id="SSF81891">
    <property type="entry name" value="Poly A polymerase C-terminal region-like"/>
    <property type="match status" value="1"/>
</dbReference>
<dbReference type="GO" id="GO:0000166">
    <property type="term" value="F:nucleotide binding"/>
    <property type="evidence" value="ECO:0007669"/>
    <property type="project" value="UniProtKB-KW"/>
</dbReference>
<dbReference type="STRING" id="1797589.A2784_01695"/>
<dbReference type="Pfam" id="PF01966">
    <property type="entry name" value="HD"/>
    <property type="match status" value="1"/>
</dbReference>
<reference evidence="14 15" key="1">
    <citation type="journal article" date="2016" name="Nat. Commun.">
        <title>Thousands of microbial genomes shed light on interconnected biogeochemical processes in an aquifer system.</title>
        <authorList>
            <person name="Anantharaman K."/>
            <person name="Brown C.T."/>
            <person name="Hug L.A."/>
            <person name="Sharon I."/>
            <person name="Castelle C.J."/>
            <person name="Probst A.J."/>
            <person name="Thomas B.C."/>
            <person name="Singh A."/>
            <person name="Wilkins M.J."/>
            <person name="Karaoz U."/>
            <person name="Brodie E.L."/>
            <person name="Williams K.H."/>
            <person name="Hubbard S.S."/>
            <person name="Banfield J.F."/>
        </authorList>
    </citation>
    <scope>NUCLEOTIDE SEQUENCE [LARGE SCALE GENOMIC DNA]</scope>
</reference>
<dbReference type="InterPro" id="IPR032810">
    <property type="entry name" value="CCA-adding_enz_C"/>
</dbReference>
<dbReference type="InterPro" id="IPR050264">
    <property type="entry name" value="Bact_CCA-adding_enz_type3_sf"/>
</dbReference>
<evidence type="ECO:0000256" key="5">
    <source>
        <dbReference type="ARBA" id="ARBA00022723"/>
    </source>
</evidence>
<accession>A0A1G1VR68</accession>
<dbReference type="PANTHER" id="PTHR46173">
    <property type="entry name" value="CCA TRNA NUCLEOTIDYLTRANSFERASE 1, MITOCHONDRIAL"/>
    <property type="match status" value="1"/>
</dbReference>
<keyword evidence="7" id="KW-0460">Magnesium</keyword>
<feature type="domain" description="CCA-adding enzyme C-terminal" evidence="13">
    <location>
        <begin position="384"/>
        <end position="432"/>
    </location>
</feature>
<dbReference type="Pfam" id="PF01743">
    <property type="entry name" value="PolyA_pol"/>
    <property type="match status" value="1"/>
</dbReference>
<dbReference type="GO" id="GO:0016779">
    <property type="term" value="F:nucleotidyltransferase activity"/>
    <property type="evidence" value="ECO:0007669"/>
    <property type="project" value="UniProtKB-KW"/>
</dbReference>
<dbReference type="NCBIfam" id="TIGR00277">
    <property type="entry name" value="HDIG"/>
    <property type="match status" value="1"/>
</dbReference>
<dbReference type="Pfam" id="PF13735">
    <property type="entry name" value="tRNA_NucTran2_2"/>
    <property type="match status" value="1"/>
</dbReference>
<evidence type="ECO:0000259" key="12">
    <source>
        <dbReference type="Pfam" id="PF12627"/>
    </source>
</evidence>
<evidence type="ECO:0000256" key="9">
    <source>
        <dbReference type="RuleBase" id="RU003953"/>
    </source>
</evidence>
<dbReference type="InterPro" id="IPR002646">
    <property type="entry name" value="PolA_pol_head_dom"/>
</dbReference>
<evidence type="ECO:0000259" key="11">
    <source>
        <dbReference type="Pfam" id="PF01966"/>
    </source>
</evidence>
<dbReference type="InterPro" id="IPR006675">
    <property type="entry name" value="HDIG_dom"/>
</dbReference>
<evidence type="ECO:0000313" key="14">
    <source>
        <dbReference type="EMBL" id="OGY17893.1"/>
    </source>
</evidence>
<dbReference type="SUPFAM" id="SSF81301">
    <property type="entry name" value="Nucleotidyltransferase"/>
    <property type="match status" value="1"/>
</dbReference>
<evidence type="ECO:0000256" key="2">
    <source>
        <dbReference type="ARBA" id="ARBA00022679"/>
    </source>
</evidence>
<dbReference type="GO" id="GO:0000049">
    <property type="term" value="F:tRNA binding"/>
    <property type="evidence" value="ECO:0007669"/>
    <property type="project" value="TreeGrafter"/>
</dbReference>
<comment type="caution">
    <text evidence="14">The sequence shown here is derived from an EMBL/GenBank/DDBJ whole genome shotgun (WGS) entry which is preliminary data.</text>
</comment>
<name>A0A1G1VR68_9BACT</name>
<organism evidence="14 15">
    <name type="scientific">Candidatus Chisholmbacteria bacterium RIFCSPHIGHO2_01_FULL_48_12</name>
    <dbReference type="NCBI Taxonomy" id="1797589"/>
    <lineage>
        <taxon>Bacteria</taxon>
        <taxon>Candidatus Chisholmiibacteriota</taxon>
    </lineage>
</organism>
<evidence type="ECO:0000256" key="7">
    <source>
        <dbReference type="ARBA" id="ARBA00022842"/>
    </source>
</evidence>
<dbReference type="Gene3D" id="1.10.246.80">
    <property type="match status" value="1"/>
</dbReference>
<dbReference type="InterPro" id="IPR043519">
    <property type="entry name" value="NT_sf"/>
</dbReference>
<sequence>MKLLTSIRDFFSKFNAAGFDIWLVGGGVRHLLTGQPIVNPDFTTNATPEQIQQLFPDSFYDNKFGTVGLKVDDQIYEITTYRTEGKYSDRRRPDQVAWGQSLAEDLQRRDFTINAMVIGPDLKLIDHFGGQEDLAHKIIRAVGDPKKRFTEDALRMMRAVRIATQLEFTIEPHTLQAIKQASATITAVSWERIRDELFKILASSKPADGITLLDDTDLLPYIIPELITTKNVPQGGHHIHDVWNHSLASLKFCPNPNPLVRLATLLHDIGKPSTLRHQGPRGVTFYGHEVVGARTVRQLADRLRLSKKDKDKLITLVRWHMFTYAPHMTDAAIRRFIKRVSIANIPDMMSLRIGDRLGGGSSATSWRLRELQDRIYDQLHQPLTVADLKVDGHDVMKELNIPPSPRVGQILNQLFKAVIEDSSKNDRDYLLSRIRELNLSHTTNKGAAVKVEE</sequence>
<dbReference type="Gene3D" id="1.10.3090.10">
    <property type="entry name" value="cca-adding enzyme, domain 2"/>
    <property type="match status" value="1"/>
</dbReference>
<comment type="similarity">
    <text evidence="9">Belongs to the tRNA nucleotidyltransferase/poly(A) polymerase family.</text>
</comment>
<dbReference type="EMBL" id="MHCH01000014">
    <property type="protein sequence ID" value="OGY17893.1"/>
    <property type="molecule type" value="Genomic_DNA"/>
</dbReference>
<dbReference type="InterPro" id="IPR006674">
    <property type="entry name" value="HD_domain"/>
</dbReference>
<evidence type="ECO:0000256" key="3">
    <source>
        <dbReference type="ARBA" id="ARBA00022694"/>
    </source>
</evidence>
<keyword evidence="4" id="KW-0548">Nucleotidyltransferase</keyword>
<dbReference type="GO" id="GO:0046872">
    <property type="term" value="F:metal ion binding"/>
    <property type="evidence" value="ECO:0007669"/>
    <property type="project" value="UniProtKB-KW"/>
</dbReference>
<dbReference type="Gene3D" id="3.30.460.10">
    <property type="entry name" value="Beta Polymerase, domain 2"/>
    <property type="match status" value="1"/>
</dbReference>
<keyword evidence="5" id="KW-0479">Metal-binding</keyword>
<evidence type="ECO:0000256" key="1">
    <source>
        <dbReference type="ARBA" id="ARBA00001946"/>
    </source>
</evidence>
<evidence type="ECO:0000256" key="8">
    <source>
        <dbReference type="ARBA" id="ARBA00022884"/>
    </source>
</evidence>
<dbReference type="GO" id="GO:0008033">
    <property type="term" value="P:tRNA processing"/>
    <property type="evidence" value="ECO:0007669"/>
    <property type="project" value="UniProtKB-KW"/>
</dbReference>